<feature type="domain" description="RRM" evidence="8">
    <location>
        <begin position="69"/>
        <end position="147"/>
    </location>
</feature>
<dbReference type="InterPro" id="IPR039119">
    <property type="entry name" value="ABT1/Esf2"/>
</dbReference>
<reference evidence="9 10" key="1">
    <citation type="submission" date="2024-08" db="EMBL/GenBank/DDBJ databases">
        <authorList>
            <person name="Cucini C."/>
            <person name="Frati F."/>
        </authorList>
    </citation>
    <scope>NUCLEOTIDE SEQUENCE [LARGE SCALE GENOMIC DNA]</scope>
</reference>
<keyword evidence="5" id="KW-0539">Nucleus</keyword>
<evidence type="ECO:0000256" key="3">
    <source>
        <dbReference type="ARBA" id="ARBA00020737"/>
    </source>
</evidence>
<keyword evidence="4 6" id="KW-0694">RNA-binding</keyword>
<dbReference type="EMBL" id="CAXLJM020000004">
    <property type="protein sequence ID" value="CAL8069725.1"/>
    <property type="molecule type" value="Genomic_DNA"/>
</dbReference>
<dbReference type="SMART" id="SM00360">
    <property type="entry name" value="RRM"/>
    <property type="match status" value="1"/>
</dbReference>
<gene>
    <name evidence="9" type="ORF">ODALV1_LOCUS912</name>
</gene>
<evidence type="ECO:0000256" key="4">
    <source>
        <dbReference type="ARBA" id="ARBA00022884"/>
    </source>
</evidence>
<feature type="compositionally biased region" description="Basic and acidic residues" evidence="7">
    <location>
        <begin position="34"/>
        <end position="54"/>
    </location>
</feature>
<evidence type="ECO:0000256" key="6">
    <source>
        <dbReference type="PROSITE-ProRule" id="PRU00176"/>
    </source>
</evidence>
<evidence type="ECO:0000259" key="8">
    <source>
        <dbReference type="PROSITE" id="PS50102"/>
    </source>
</evidence>
<dbReference type="CDD" id="cd12263">
    <property type="entry name" value="RRM_ABT1_like"/>
    <property type="match status" value="1"/>
</dbReference>
<evidence type="ECO:0000256" key="5">
    <source>
        <dbReference type="ARBA" id="ARBA00023242"/>
    </source>
</evidence>
<keyword evidence="10" id="KW-1185">Reference proteome</keyword>
<evidence type="ECO:0000313" key="9">
    <source>
        <dbReference type="EMBL" id="CAL8069725.1"/>
    </source>
</evidence>
<name>A0ABP1PKP0_9HEXA</name>
<dbReference type="InterPro" id="IPR012677">
    <property type="entry name" value="Nucleotide-bd_a/b_plait_sf"/>
</dbReference>
<evidence type="ECO:0000256" key="7">
    <source>
        <dbReference type="SAM" id="MobiDB-lite"/>
    </source>
</evidence>
<feature type="compositionally biased region" description="Basic and acidic residues" evidence="7">
    <location>
        <begin position="381"/>
        <end position="392"/>
    </location>
</feature>
<feature type="region of interest" description="Disordered" evidence="7">
    <location>
        <begin position="14"/>
        <end position="54"/>
    </location>
</feature>
<dbReference type="SUPFAM" id="SSF54928">
    <property type="entry name" value="RNA-binding domain, RBD"/>
    <property type="match status" value="1"/>
</dbReference>
<evidence type="ECO:0000313" key="10">
    <source>
        <dbReference type="Proteomes" id="UP001642540"/>
    </source>
</evidence>
<protein>
    <recommendedName>
        <fullName evidence="3">Activator of basal transcription 1</fullName>
    </recommendedName>
</protein>
<feature type="compositionally biased region" description="Acidic residues" evidence="7">
    <location>
        <begin position="24"/>
        <end position="33"/>
    </location>
</feature>
<organism evidence="9 10">
    <name type="scientific">Orchesella dallaii</name>
    <dbReference type="NCBI Taxonomy" id="48710"/>
    <lineage>
        <taxon>Eukaryota</taxon>
        <taxon>Metazoa</taxon>
        <taxon>Ecdysozoa</taxon>
        <taxon>Arthropoda</taxon>
        <taxon>Hexapoda</taxon>
        <taxon>Collembola</taxon>
        <taxon>Entomobryomorpha</taxon>
        <taxon>Entomobryoidea</taxon>
        <taxon>Orchesellidae</taxon>
        <taxon>Orchesellinae</taxon>
        <taxon>Orchesella</taxon>
    </lineage>
</organism>
<dbReference type="Gene3D" id="3.30.70.330">
    <property type="match status" value="1"/>
</dbReference>
<comment type="caution">
    <text evidence="9">The sequence shown here is derived from an EMBL/GenBank/DDBJ whole genome shotgun (WGS) entry which is preliminary data.</text>
</comment>
<dbReference type="InterPro" id="IPR000504">
    <property type="entry name" value="RRM_dom"/>
</dbReference>
<comment type="similarity">
    <text evidence="2">Belongs to the ESF2/ABP1 family.</text>
</comment>
<sequence>MKIKEGEVDERFVIATEDIKEEKESDEDVDEDDSKMQLDDSSDESKADVSSAVKEDEGKYVKKKAAKAGIIYLSKIPPKMNVKQVRDYFTQFGELNRSFLQPEKKPWKTKRRTKNQTFTEGWIEFKKRRHAKRVAEMLNNQPVGGKKSKEYHDFLWNIKYLRGFLWIHLNERLAYERISQQHKVLSSCPSMSSRLSRSRTSVHRLYRRGYDVSTDKIVYIHEPRRDYVDYQDSRILRKRRLERRRSCINRFCVGVCNLFKKSRTKEIHQRENSYQSPAICYLPSKTTTSRASRRTENGEDRPLTQGSLLEFGVNYPNENSSDLGRDFIIYVPGQFSSSKLGKVGKQCATPRCYEPIIIRTCHSGRCAECSSRIVTDVKDKCDTTTPKDHTREASCASGTGSTVKGYPPRLPRRRQKTVSSCRSSKEVLNNMRGVINCAYGGSGDIKDNVKFEEQPEYPEGRKYSFTSQLQVTHLGLQNRSEFMRKPHVLRQSITDTKWQNEIEKLEYRN</sequence>
<comment type="subcellular location">
    <subcellularLocation>
        <location evidence="1">Nucleus</location>
        <location evidence="1">Nucleolus</location>
    </subcellularLocation>
</comment>
<dbReference type="InterPro" id="IPR035979">
    <property type="entry name" value="RBD_domain_sf"/>
</dbReference>
<evidence type="ECO:0000256" key="2">
    <source>
        <dbReference type="ARBA" id="ARBA00005819"/>
    </source>
</evidence>
<proteinExistence type="inferred from homology"/>
<accession>A0ABP1PKP0</accession>
<evidence type="ECO:0000256" key="1">
    <source>
        <dbReference type="ARBA" id="ARBA00004604"/>
    </source>
</evidence>
<dbReference type="PANTHER" id="PTHR12311:SF7">
    <property type="entry name" value="ACTIVATOR OF BASAL TRANSCRIPTION 1"/>
    <property type="match status" value="1"/>
</dbReference>
<dbReference type="PROSITE" id="PS50102">
    <property type="entry name" value="RRM"/>
    <property type="match status" value="1"/>
</dbReference>
<dbReference type="PANTHER" id="PTHR12311">
    <property type="entry name" value="ACTIVATOR OF BASAL TRANSCRIPTION 1"/>
    <property type="match status" value="1"/>
</dbReference>
<feature type="region of interest" description="Disordered" evidence="7">
    <location>
        <begin position="381"/>
        <end position="413"/>
    </location>
</feature>
<dbReference type="InterPro" id="IPR034353">
    <property type="entry name" value="ABT1/ESF2_RRM"/>
</dbReference>
<feature type="compositionally biased region" description="Basic and acidic residues" evidence="7">
    <location>
        <begin position="14"/>
        <end position="23"/>
    </location>
</feature>
<dbReference type="Proteomes" id="UP001642540">
    <property type="component" value="Unassembled WGS sequence"/>
</dbReference>